<sequence>MIVPGGQQRKWKQYNQDREQATALPTKSMMAGRLSTPTAYLLGALCLLALEKPSGGVRPIAVGEVLYRLVASSMGFQFREAVADHFSPLQFGMATRGGYETIIHGLWATLDLHPDWDIFQVDIKNAFNTVSREALFRELRAATGSLDKLFPFVHSFYAHRLPLYFSHCSHEDEVNLFLSESGTPSGRSFGWLSVFFSTFTCS</sequence>
<evidence type="ECO:0000313" key="1">
    <source>
        <dbReference type="EMBL" id="KAL2629177.1"/>
    </source>
</evidence>
<evidence type="ECO:0008006" key="3">
    <source>
        <dbReference type="Google" id="ProtNLM"/>
    </source>
</evidence>
<organism evidence="1 2">
    <name type="scientific">Riccia fluitans</name>
    <dbReference type="NCBI Taxonomy" id="41844"/>
    <lineage>
        <taxon>Eukaryota</taxon>
        <taxon>Viridiplantae</taxon>
        <taxon>Streptophyta</taxon>
        <taxon>Embryophyta</taxon>
        <taxon>Marchantiophyta</taxon>
        <taxon>Marchantiopsida</taxon>
        <taxon>Marchantiidae</taxon>
        <taxon>Marchantiales</taxon>
        <taxon>Ricciaceae</taxon>
        <taxon>Riccia</taxon>
    </lineage>
</organism>
<reference evidence="1 2" key="1">
    <citation type="submission" date="2024-09" db="EMBL/GenBank/DDBJ databases">
        <title>Chromosome-scale assembly of Riccia fluitans.</title>
        <authorList>
            <person name="Paukszto L."/>
            <person name="Sawicki J."/>
            <person name="Karawczyk K."/>
            <person name="Piernik-Szablinska J."/>
            <person name="Szczecinska M."/>
            <person name="Mazdziarz M."/>
        </authorList>
    </citation>
    <scope>NUCLEOTIDE SEQUENCE [LARGE SCALE GENOMIC DNA]</scope>
    <source>
        <strain evidence="1">Rf_01</strain>
        <tissue evidence="1">Aerial parts of the thallus</tissue>
    </source>
</reference>
<dbReference type="Proteomes" id="UP001605036">
    <property type="component" value="Unassembled WGS sequence"/>
</dbReference>
<name>A0ABD1YEL3_9MARC</name>
<keyword evidence="2" id="KW-1185">Reference proteome</keyword>
<dbReference type="EMBL" id="JBHFFA010000004">
    <property type="protein sequence ID" value="KAL2629177.1"/>
    <property type="molecule type" value="Genomic_DNA"/>
</dbReference>
<dbReference type="AlphaFoldDB" id="A0ABD1YEL3"/>
<gene>
    <name evidence="1" type="ORF">R1flu_013863</name>
</gene>
<comment type="caution">
    <text evidence="1">The sequence shown here is derived from an EMBL/GenBank/DDBJ whole genome shotgun (WGS) entry which is preliminary data.</text>
</comment>
<accession>A0ABD1YEL3</accession>
<protein>
    <recommendedName>
        <fullName evidence="3">Reverse transcriptase domain-containing protein</fullName>
    </recommendedName>
</protein>
<proteinExistence type="predicted"/>
<evidence type="ECO:0000313" key="2">
    <source>
        <dbReference type="Proteomes" id="UP001605036"/>
    </source>
</evidence>